<name>A0ACC1S5E9_9HYPO</name>
<dbReference type="EMBL" id="JANRMS010000954">
    <property type="protein sequence ID" value="KAJ3532493.1"/>
    <property type="molecule type" value="Genomic_DNA"/>
</dbReference>
<organism evidence="1 2">
    <name type="scientific">Fusarium decemcellulare</name>
    <dbReference type="NCBI Taxonomy" id="57161"/>
    <lineage>
        <taxon>Eukaryota</taxon>
        <taxon>Fungi</taxon>
        <taxon>Dikarya</taxon>
        <taxon>Ascomycota</taxon>
        <taxon>Pezizomycotina</taxon>
        <taxon>Sordariomycetes</taxon>
        <taxon>Hypocreomycetidae</taxon>
        <taxon>Hypocreales</taxon>
        <taxon>Nectriaceae</taxon>
        <taxon>Fusarium</taxon>
        <taxon>Fusarium decemcellulare species complex</taxon>
    </lineage>
</organism>
<reference evidence="1" key="1">
    <citation type="submission" date="2022-08" db="EMBL/GenBank/DDBJ databases">
        <title>Genome Sequence of Fusarium decemcellulare.</title>
        <authorList>
            <person name="Buettner E."/>
        </authorList>
    </citation>
    <scope>NUCLEOTIDE SEQUENCE</scope>
    <source>
        <strain evidence="1">Babe19</strain>
    </source>
</reference>
<sequence length="453" mass="51912">MSTPRLESLPTEILHQICVAICSHCTKRRDYSRPWDQLDYQRFTEHRRETKSLRNLCLVSRRMNQVATPPLYHFFLEPTMDTSKTSWQRLLAALDTFAKRPNLALHVKHVIMGGRVSLDASNMPLVHQIARGMGVALPENWQDPGSKAYSRPFISLYGYETHEDRVEEARCVMQHSFLVDLFLRSTGRLECLDLAVDHQLQIGKTFSPWTTLNALKELHLRFSSIRVGRWLGFECVAGILLRAPNLQVLKVSGKVLPITFPDLQLKNLRHLEFCWCNLDWNDLRNMLRCCNELDTFIFSYPYHPDRGIPTPTRLITELTASHPALKRLEITERERCLYSQNPQDIIAPTSFKALTELTHLRLDGFPRYSLPEREDPVVRSTLLDLLPPSLQVITLEKVSQNGLQVVQELVQQGSLAIFPNLTKLLVYGSSLNNKPLGRIEWTPGSTTAEIIAP</sequence>
<proteinExistence type="predicted"/>
<accession>A0ACC1S5E9</accession>
<evidence type="ECO:0000313" key="2">
    <source>
        <dbReference type="Proteomes" id="UP001148629"/>
    </source>
</evidence>
<gene>
    <name evidence="1" type="ORF">NM208_g8411</name>
</gene>
<keyword evidence="2" id="KW-1185">Reference proteome</keyword>
<comment type="caution">
    <text evidence="1">The sequence shown here is derived from an EMBL/GenBank/DDBJ whole genome shotgun (WGS) entry which is preliminary data.</text>
</comment>
<protein>
    <submittedName>
        <fullName evidence="1">Uncharacterized protein</fullName>
    </submittedName>
</protein>
<evidence type="ECO:0000313" key="1">
    <source>
        <dbReference type="EMBL" id="KAJ3532493.1"/>
    </source>
</evidence>
<dbReference type="Proteomes" id="UP001148629">
    <property type="component" value="Unassembled WGS sequence"/>
</dbReference>